<dbReference type="InterPro" id="IPR001932">
    <property type="entry name" value="PPM-type_phosphatase-like_dom"/>
</dbReference>
<dbReference type="InterPro" id="IPR036457">
    <property type="entry name" value="PPM-type-like_dom_sf"/>
</dbReference>
<feature type="domain" description="PPM-type phosphatase" evidence="2">
    <location>
        <begin position="6"/>
        <end position="235"/>
    </location>
</feature>
<dbReference type="InParanoid" id="A0A1I4DJG1"/>
<dbReference type="AlphaFoldDB" id="A0A1I4DJG1"/>
<dbReference type="Proteomes" id="UP000199152">
    <property type="component" value="Unassembled WGS sequence"/>
</dbReference>
<evidence type="ECO:0000313" key="4">
    <source>
        <dbReference type="Proteomes" id="UP000199152"/>
    </source>
</evidence>
<dbReference type="RefSeq" id="WP_177212725.1">
    <property type="nucleotide sequence ID" value="NZ_FOSW01000004.1"/>
</dbReference>
<dbReference type="SMART" id="SM00332">
    <property type="entry name" value="PP2Cc"/>
    <property type="match status" value="1"/>
</dbReference>
<dbReference type="GO" id="GO:0004722">
    <property type="term" value="F:protein serine/threonine phosphatase activity"/>
    <property type="evidence" value="ECO:0007669"/>
    <property type="project" value="InterPro"/>
</dbReference>
<organism evidence="3 4">
    <name type="scientific">Geodermatophilus ruber</name>
    <dbReference type="NCBI Taxonomy" id="504800"/>
    <lineage>
        <taxon>Bacteria</taxon>
        <taxon>Bacillati</taxon>
        <taxon>Actinomycetota</taxon>
        <taxon>Actinomycetes</taxon>
        <taxon>Geodermatophilales</taxon>
        <taxon>Geodermatophilaceae</taxon>
        <taxon>Geodermatophilus</taxon>
    </lineage>
</organism>
<dbReference type="STRING" id="504800.SAMN04488085_104383"/>
<evidence type="ECO:0000259" key="2">
    <source>
        <dbReference type="PROSITE" id="PS51746"/>
    </source>
</evidence>
<dbReference type="EMBL" id="FOSW01000004">
    <property type="protein sequence ID" value="SFK92587.1"/>
    <property type="molecule type" value="Genomic_DNA"/>
</dbReference>
<dbReference type="CDD" id="cd00143">
    <property type="entry name" value="PP2Cc"/>
    <property type="match status" value="1"/>
</dbReference>
<evidence type="ECO:0000313" key="3">
    <source>
        <dbReference type="EMBL" id="SFK92587.1"/>
    </source>
</evidence>
<evidence type="ECO:0000256" key="1">
    <source>
        <dbReference type="SAM" id="MobiDB-lite"/>
    </source>
</evidence>
<dbReference type="Gene3D" id="3.60.40.10">
    <property type="entry name" value="PPM-type phosphatase domain"/>
    <property type="match status" value="1"/>
</dbReference>
<feature type="region of interest" description="Disordered" evidence="1">
    <location>
        <begin position="1"/>
        <end position="21"/>
    </location>
</feature>
<keyword evidence="4" id="KW-1185">Reference proteome</keyword>
<accession>A0A1I4DJG1</accession>
<dbReference type="PANTHER" id="PTHR47992">
    <property type="entry name" value="PROTEIN PHOSPHATASE"/>
    <property type="match status" value="1"/>
</dbReference>
<dbReference type="Pfam" id="PF13672">
    <property type="entry name" value="PP2C_2"/>
    <property type="match status" value="1"/>
</dbReference>
<sequence length="235" mass="24531">MPVDLTWGAATATGQREDNQDRYLARPPVFAVADGMGGHAGGAAAAERVIEALTSLTGGETTTVNAIRLALQRADGEIRAFTGEAAGGAGSTVAGVALVDEGEGPQWAVFHVGDSRVYRWHEGRLEQLTTDHSVVQELIDAGYISDETAATHPQRHIITRALGVGPRNEPDIRLLPVVGSGYFLACSDGLTNEVSSSRIAEFLTTNDGPDTIVSDLVAEASAAGARDNVTVVAVR</sequence>
<reference evidence="4" key="1">
    <citation type="submission" date="2016-10" db="EMBL/GenBank/DDBJ databases">
        <authorList>
            <person name="Varghese N."/>
            <person name="Submissions S."/>
        </authorList>
    </citation>
    <scope>NUCLEOTIDE SEQUENCE [LARGE SCALE GENOMIC DNA]</scope>
    <source>
        <strain evidence="4">DSM 45317</strain>
    </source>
</reference>
<dbReference type="SMART" id="SM00331">
    <property type="entry name" value="PP2C_SIG"/>
    <property type="match status" value="1"/>
</dbReference>
<dbReference type="PROSITE" id="PS51746">
    <property type="entry name" value="PPM_2"/>
    <property type="match status" value="1"/>
</dbReference>
<name>A0A1I4DJG1_9ACTN</name>
<proteinExistence type="predicted"/>
<gene>
    <name evidence="3" type="ORF">SAMN04488085_104383</name>
</gene>
<dbReference type="SUPFAM" id="SSF81606">
    <property type="entry name" value="PP2C-like"/>
    <property type="match status" value="1"/>
</dbReference>
<dbReference type="InterPro" id="IPR015655">
    <property type="entry name" value="PP2C"/>
</dbReference>
<protein>
    <submittedName>
        <fullName evidence="3">Protein phosphatase</fullName>
    </submittedName>
</protein>